<feature type="signal peptide" evidence="1">
    <location>
        <begin position="1"/>
        <end position="21"/>
    </location>
</feature>
<dbReference type="PANTHER" id="PTHR13500">
    <property type="entry name" value="NUCLEOLAR PRERIBOSOMAL-ASSOCIATED PROTEIN 1"/>
    <property type="match status" value="1"/>
</dbReference>
<dbReference type="EMBL" id="JBBPBK010000015">
    <property type="protein sequence ID" value="KAK9268341.1"/>
    <property type="molecule type" value="Genomic_DNA"/>
</dbReference>
<dbReference type="GO" id="GO:0000466">
    <property type="term" value="P:maturation of 5.8S rRNA from tricistronic rRNA transcript (SSU-rRNA, 5.8S rRNA, LSU-rRNA)"/>
    <property type="evidence" value="ECO:0007669"/>
    <property type="project" value="TreeGrafter"/>
</dbReference>
<comment type="caution">
    <text evidence="2">The sequence shown here is derived from an EMBL/GenBank/DDBJ whole genome shotgun (WGS) entry which is preliminary data.</text>
</comment>
<dbReference type="InterPro" id="IPR039844">
    <property type="entry name" value="URB1"/>
</dbReference>
<feature type="chain" id="PRO_5042897823" evidence="1">
    <location>
        <begin position="22"/>
        <end position="120"/>
    </location>
</feature>
<dbReference type="Proteomes" id="UP001415857">
    <property type="component" value="Unassembled WGS sequence"/>
</dbReference>
<dbReference type="GO" id="GO:0005730">
    <property type="term" value="C:nucleolus"/>
    <property type="evidence" value="ECO:0007669"/>
    <property type="project" value="TreeGrafter"/>
</dbReference>
<dbReference type="GO" id="GO:0000463">
    <property type="term" value="P:maturation of LSU-rRNA from tricistronic rRNA transcript (SSU-rRNA, 5.8S rRNA, LSU-rRNA)"/>
    <property type="evidence" value="ECO:0007669"/>
    <property type="project" value="TreeGrafter"/>
</dbReference>
<sequence>MNCRVLPSVVSALCLLILSDASYIAGSGLNSMLDCGNPMASLLSIIHCPAEANPAWRWSFYQPWKDLSSEQTDLEKLDELHACQTLLVMISNVLGERSLDLHVLSHQDVENSVPSFWLAC</sequence>
<evidence type="ECO:0000313" key="2">
    <source>
        <dbReference type="EMBL" id="KAK9268341.1"/>
    </source>
</evidence>
<dbReference type="AlphaFoldDB" id="A0AAP0NAG0"/>
<evidence type="ECO:0000313" key="3">
    <source>
        <dbReference type="Proteomes" id="UP001415857"/>
    </source>
</evidence>
<protein>
    <submittedName>
        <fullName evidence="2">Uncharacterized protein</fullName>
    </submittedName>
</protein>
<reference evidence="2 3" key="1">
    <citation type="journal article" date="2024" name="Plant J.">
        <title>Genome sequences and population genomics reveal climatic adaptation and genomic divergence between two closely related sweetgum species.</title>
        <authorList>
            <person name="Xu W.Q."/>
            <person name="Ren C.Q."/>
            <person name="Zhang X.Y."/>
            <person name="Comes H.P."/>
            <person name="Liu X.H."/>
            <person name="Li Y.G."/>
            <person name="Kettle C.J."/>
            <person name="Jalonen R."/>
            <person name="Gaisberger H."/>
            <person name="Ma Y.Z."/>
            <person name="Qiu Y.X."/>
        </authorList>
    </citation>
    <scope>NUCLEOTIDE SEQUENCE [LARGE SCALE GENOMIC DNA]</scope>
    <source>
        <strain evidence="2">Hangzhou</strain>
    </source>
</reference>
<evidence type="ECO:0000256" key="1">
    <source>
        <dbReference type="SAM" id="SignalP"/>
    </source>
</evidence>
<proteinExistence type="predicted"/>
<gene>
    <name evidence="2" type="ORF">L1049_000090</name>
</gene>
<dbReference type="PANTHER" id="PTHR13500:SF0">
    <property type="entry name" value="NUCLEOLAR PRE-RIBOSOMAL-ASSOCIATED PROTEIN 1"/>
    <property type="match status" value="1"/>
</dbReference>
<keyword evidence="3" id="KW-1185">Reference proteome</keyword>
<keyword evidence="1" id="KW-0732">Signal</keyword>
<name>A0AAP0NAG0_LIQFO</name>
<accession>A0AAP0NAG0</accession>
<organism evidence="2 3">
    <name type="scientific">Liquidambar formosana</name>
    <name type="common">Formosan gum</name>
    <dbReference type="NCBI Taxonomy" id="63359"/>
    <lineage>
        <taxon>Eukaryota</taxon>
        <taxon>Viridiplantae</taxon>
        <taxon>Streptophyta</taxon>
        <taxon>Embryophyta</taxon>
        <taxon>Tracheophyta</taxon>
        <taxon>Spermatophyta</taxon>
        <taxon>Magnoliopsida</taxon>
        <taxon>eudicotyledons</taxon>
        <taxon>Gunneridae</taxon>
        <taxon>Pentapetalae</taxon>
        <taxon>Saxifragales</taxon>
        <taxon>Altingiaceae</taxon>
        <taxon>Liquidambar</taxon>
    </lineage>
</organism>